<proteinExistence type="predicted"/>
<protein>
    <recommendedName>
        <fullName evidence="2">CARDB domain-containing protein</fullName>
    </recommendedName>
</protein>
<dbReference type="AlphaFoldDB" id="X1GSH3"/>
<evidence type="ECO:0000313" key="1">
    <source>
        <dbReference type="EMBL" id="GAH60117.1"/>
    </source>
</evidence>
<feature type="non-terminal residue" evidence="1">
    <location>
        <position position="1"/>
    </location>
</feature>
<sequence length="179" mass="18920">CSYIRDGDIYVSISADGGQTWTETVDPINDEPGTVVDQYCSAGMDGHYIAWTDARNNPTEIYFDTTTTVSPPPPLPILEITEIKGGLGVSATTKNIGDIAATDVAWSITVTGGLLGRINKTVEDTIASLAVGEESVLETGIFFGLGKIAIEVTVTCDEGASDEETVNGMHIIIFTSITI</sequence>
<dbReference type="EMBL" id="BARU01021407">
    <property type="protein sequence ID" value="GAH60117.1"/>
    <property type="molecule type" value="Genomic_DNA"/>
</dbReference>
<gene>
    <name evidence="1" type="ORF">S03H2_35036</name>
</gene>
<accession>X1GSH3</accession>
<evidence type="ECO:0008006" key="2">
    <source>
        <dbReference type="Google" id="ProtNLM"/>
    </source>
</evidence>
<organism evidence="1">
    <name type="scientific">marine sediment metagenome</name>
    <dbReference type="NCBI Taxonomy" id="412755"/>
    <lineage>
        <taxon>unclassified sequences</taxon>
        <taxon>metagenomes</taxon>
        <taxon>ecological metagenomes</taxon>
    </lineage>
</organism>
<name>X1GSH3_9ZZZZ</name>
<dbReference type="SUPFAM" id="SSF50939">
    <property type="entry name" value="Sialidases"/>
    <property type="match status" value="1"/>
</dbReference>
<dbReference type="InterPro" id="IPR036278">
    <property type="entry name" value="Sialidase_sf"/>
</dbReference>
<reference evidence="1" key="1">
    <citation type="journal article" date="2014" name="Front. Microbiol.">
        <title>High frequency of phylogenetically diverse reductive dehalogenase-homologous genes in deep subseafloor sedimentary metagenomes.</title>
        <authorList>
            <person name="Kawai M."/>
            <person name="Futagami T."/>
            <person name="Toyoda A."/>
            <person name="Takaki Y."/>
            <person name="Nishi S."/>
            <person name="Hori S."/>
            <person name="Arai W."/>
            <person name="Tsubouchi T."/>
            <person name="Morono Y."/>
            <person name="Uchiyama I."/>
            <person name="Ito T."/>
            <person name="Fujiyama A."/>
            <person name="Inagaki F."/>
            <person name="Takami H."/>
        </authorList>
    </citation>
    <scope>NUCLEOTIDE SEQUENCE</scope>
    <source>
        <strain evidence="1">Expedition CK06-06</strain>
    </source>
</reference>
<comment type="caution">
    <text evidence="1">The sequence shown here is derived from an EMBL/GenBank/DDBJ whole genome shotgun (WGS) entry which is preliminary data.</text>
</comment>